<evidence type="ECO:0000313" key="2">
    <source>
        <dbReference type="Proteomes" id="UP001361570"/>
    </source>
</evidence>
<sequence length="258" mass="28586">MRYFSVAYRPLEWALPRFAEAVSTTPCGPGVTDLGARYPEWAGRDRQLGEYATLFALRRALESEDAAGPDEMIGISHYRRFAMTLPAKVSSRRGEAIRPADFAKLSRDRFIPPPDTVLHLQPIQVAPSLIGQFGQYHHTRDLLFFMGVAVDLGVVTDAEAAAWLGGQLLVPAATVGVFPRDWWLRTMTVLEEVAVAYGQQHGVDREGYQARSPAFCLERLHSLLLVKLVQGRDPSRVVALPELIVDPNGRYAGNDGSR</sequence>
<dbReference type="RefSeq" id="WP_336402809.1">
    <property type="nucleotide sequence ID" value="NZ_JBAPLU010000002.1"/>
</dbReference>
<accession>A0ABU8DP89</accession>
<dbReference type="Proteomes" id="UP001361570">
    <property type="component" value="Unassembled WGS sequence"/>
</dbReference>
<keyword evidence="2" id="KW-1185">Reference proteome</keyword>
<comment type="caution">
    <text evidence="1">The sequence shown here is derived from an EMBL/GenBank/DDBJ whole genome shotgun (WGS) entry which is preliminary data.</text>
</comment>
<proteinExistence type="predicted"/>
<dbReference type="EMBL" id="JBAPLU010000002">
    <property type="protein sequence ID" value="MEI4270667.1"/>
    <property type="molecule type" value="Genomic_DNA"/>
</dbReference>
<evidence type="ECO:0000313" key="1">
    <source>
        <dbReference type="EMBL" id="MEI4270667.1"/>
    </source>
</evidence>
<protein>
    <submittedName>
        <fullName evidence="1">Uncharacterized protein</fullName>
    </submittedName>
</protein>
<organism evidence="1 2">
    <name type="scientific">Klenkia sesuvii</name>
    <dbReference type="NCBI Taxonomy" id="3103137"/>
    <lineage>
        <taxon>Bacteria</taxon>
        <taxon>Bacillati</taxon>
        <taxon>Actinomycetota</taxon>
        <taxon>Actinomycetes</taxon>
        <taxon>Geodermatophilales</taxon>
        <taxon>Geodermatophilaceae</taxon>
        <taxon>Klenkia</taxon>
    </lineage>
</organism>
<gene>
    <name evidence="1" type="ORF">TEK04_02925</name>
</gene>
<reference evidence="1 2" key="1">
    <citation type="submission" date="2024-03" db="EMBL/GenBank/DDBJ databases">
        <title>Draft genome sequence of Klenkia sp. LSe6-5.</title>
        <authorList>
            <person name="Duangmal K."/>
            <person name="Chantavorakit T."/>
        </authorList>
    </citation>
    <scope>NUCLEOTIDE SEQUENCE [LARGE SCALE GENOMIC DNA]</scope>
    <source>
        <strain evidence="1 2">LSe6-5</strain>
    </source>
</reference>
<name>A0ABU8DP89_9ACTN</name>